<comment type="caution">
    <text evidence="3">The sequence shown here is derived from an EMBL/GenBank/DDBJ whole genome shotgun (WGS) entry which is preliminary data.</text>
</comment>
<organism evidence="3 4">
    <name type="scientific">Stenomitos frigidus AS-A4</name>
    <dbReference type="NCBI Taxonomy" id="2933935"/>
    <lineage>
        <taxon>Bacteria</taxon>
        <taxon>Bacillati</taxon>
        <taxon>Cyanobacteriota</taxon>
        <taxon>Cyanophyceae</taxon>
        <taxon>Leptolyngbyales</taxon>
        <taxon>Leptolyngbyaceae</taxon>
        <taxon>Stenomitos</taxon>
    </lineage>
</organism>
<proteinExistence type="predicted"/>
<feature type="region of interest" description="Disordered" evidence="2">
    <location>
        <begin position="1"/>
        <end position="49"/>
    </location>
</feature>
<feature type="region of interest" description="Disordered" evidence="2">
    <location>
        <begin position="332"/>
        <end position="352"/>
    </location>
</feature>
<name>A0ABV0KL42_9CYAN</name>
<protein>
    <submittedName>
        <fullName evidence="3">Uncharacterized protein</fullName>
    </submittedName>
</protein>
<evidence type="ECO:0000313" key="4">
    <source>
        <dbReference type="Proteomes" id="UP001476950"/>
    </source>
</evidence>
<keyword evidence="1" id="KW-0175">Coiled coil</keyword>
<accession>A0ABV0KL42</accession>
<feature type="compositionally biased region" description="Polar residues" evidence="2">
    <location>
        <begin position="7"/>
        <end position="24"/>
    </location>
</feature>
<reference evidence="3 4" key="1">
    <citation type="submission" date="2022-04" db="EMBL/GenBank/DDBJ databases">
        <title>Positive selection, recombination, and allopatry shape intraspecific diversity of widespread and dominant cyanobacteria.</title>
        <authorList>
            <person name="Wei J."/>
            <person name="Shu W."/>
            <person name="Hu C."/>
        </authorList>
    </citation>
    <scope>NUCLEOTIDE SEQUENCE [LARGE SCALE GENOMIC DNA]</scope>
    <source>
        <strain evidence="3 4">AS-A4</strain>
    </source>
</reference>
<feature type="compositionally biased region" description="Polar residues" evidence="2">
    <location>
        <begin position="439"/>
        <end position="464"/>
    </location>
</feature>
<dbReference type="RefSeq" id="WP_190449594.1">
    <property type="nucleotide sequence ID" value="NZ_JAMPLM010000013.1"/>
</dbReference>
<feature type="region of interest" description="Disordered" evidence="2">
    <location>
        <begin position="438"/>
        <end position="464"/>
    </location>
</feature>
<evidence type="ECO:0000256" key="2">
    <source>
        <dbReference type="SAM" id="MobiDB-lite"/>
    </source>
</evidence>
<feature type="coiled-coil region" evidence="1">
    <location>
        <begin position="168"/>
        <end position="251"/>
    </location>
</feature>
<dbReference type="Proteomes" id="UP001476950">
    <property type="component" value="Unassembled WGS sequence"/>
</dbReference>
<evidence type="ECO:0000256" key="1">
    <source>
        <dbReference type="SAM" id="Coils"/>
    </source>
</evidence>
<evidence type="ECO:0000313" key="3">
    <source>
        <dbReference type="EMBL" id="MEP1059885.1"/>
    </source>
</evidence>
<sequence>MNEADSPDQQIESMSIEPTESTVVSEPLPSEVTPAPIEGSEGSTQDWQTVDFPGAMSVDALPHEAVEGWQLEGNPIERQDNVVASGVIHYSSAEINPAATYIGTSPLESAEGMATLPLQQQATLHDRLTQAETALEHLSDEELAARHRSQAVGNLLESTGNSGQEQPLDSAQERLQQLLQELERSHQTAQRQQILVETLTEQLSSSQERIAQLERDCALAQQRHNEQVQQVLQAENTCRDLRLRLHRQQQQTLQFKAALEKSLEMPAVYGHPAITDIALAGHATVPDASALLPKNSPVKPWSLAKTLQDTTDAADRPDRLFKLLNPDASALGQDGSEAKLTTPFSGQSEHESMAASADLRSPLDSEDPQFVNHLMQLIFPVAKTQPLDLPTALLQPAPHFDLAPFSEASLEAECVDADSLSPLEVPGSMLFGLPDRPLEQQQPDVSSFSPSTIANTSLSPLPDSSATDPLWDNLATLIDLPLQTDLPLQAEDSDLVTTNIDRPLESVDSAQMNLASGSANLVPTDKQPLPSVPTSTTAIPPIFATDASPLEDAADAAASQTAWTWRDRLVNAGKIARSSDTETVAQADTDVTLDVAGQADQVGMPQPAQTVSRSTVASPSFAVLPSPIVYPLRPAKKLASLAAVDLPMFPKR</sequence>
<keyword evidence="4" id="KW-1185">Reference proteome</keyword>
<dbReference type="EMBL" id="JAMPLM010000013">
    <property type="protein sequence ID" value="MEP1059885.1"/>
    <property type="molecule type" value="Genomic_DNA"/>
</dbReference>
<feature type="region of interest" description="Disordered" evidence="2">
    <location>
        <begin position="519"/>
        <end position="538"/>
    </location>
</feature>
<gene>
    <name evidence="3" type="ORF">NDI38_15710</name>
</gene>